<reference evidence="1 2" key="1">
    <citation type="submission" date="2022-06" db="EMBL/GenBank/DDBJ databases">
        <title>Runella sp. S5 genome sequencing.</title>
        <authorList>
            <person name="Park S."/>
        </authorList>
    </citation>
    <scope>NUCLEOTIDE SEQUENCE [LARGE SCALE GENOMIC DNA]</scope>
    <source>
        <strain evidence="1 2">S5</strain>
    </source>
</reference>
<gene>
    <name evidence="1" type="ORF">NCI00_22415</name>
</gene>
<dbReference type="PANTHER" id="PTHR32182">
    <property type="entry name" value="DNA REPLICATION AND REPAIR PROTEIN RECF"/>
    <property type="match status" value="1"/>
</dbReference>
<protein>
    <submittedName>
        <fullName evidence="1">AAA family ATPase</fullName>
    </submittedName>
</protein>
<dbReference type="InterPro" id="IPR027417">
    <property type="entry name" value="P-loop_NTPase"/>
</dbReference>
<evidence type="ECO:0000313" key="2">
    <source>
        <dbReference type="Proteomes" id="UP001204772"/>
    </source>
</evidence>
<comment type="caution">
    <text evidence="1">The sequence shown here is derived from an EMBL/GenBank/DDBJ whole genome shotgun (WGS) entry which is preliminary data.</text>
</comment>
<accession>A0ABT1FU13</accession>
<dbReference type="PANTHER" id="PTHR32182:SF0">
    <property type="entry name" value="DNA REPLICATION AND REPAIR PROTEIN RECF"/>
    <property type="match status" value="1"/>
</dbReference>
<evidence type="ECO:0000313" key="1">
    <source>
        <dbReference type="EMBL" id="MCP1385211.1"/>
    </source>
</evidence>
<dbReference type="SUPFAM" id="SSF75712">
    <property type="entry name" value="Rad50 coiled-coil Zn hook"/>
    <property type="match status" value="1"/>
</dbReference>
<organism evidence="1 2">
    <name type="scientific">Runella salmonicolor</name>
    <dbReference type="NCBI Taxonomy" id="2950278"/>
    <lineage>
        <taxon>Bacteria</taxon>
        <taxon>Pseudomonadati</taxon>
        <taxon>Bacteroidota</taxon>
        <taxon>Cytophagia</taxon>
        <taxon>Cytophagales</taxon>
        <taxon>Spirosomataceae</taxon>
        <taxon>Runella</taxon>
    </lineage>
</organism>
<dbReference type="RefSeq" id="WP_253531441.1">
    <property type="nucleotide sequence ID" value="NZ_JAMZEL010000011.1"/>
</dbReference>
<sequence length="809" mass="92520">MLKIKKITVENFRGLRLPVSIDFVKGSKTTSALIYGRNGTGKSSMVDAWEWLHKFYIENLSREGVLLTDLPHKASGGINSYISVDFQHTSINNATATFNSKKITTPTTTGEYNEFRALSSYPNYLRYTDLNDFICNKRKAARYEYIAKYFGLEKFSLLQDTLQTSLNKQLSNLQKLQKDFEASSNAINSITGLTTVDEATVVKFINTIASKHKISAITTFKQAENVKAALQKIIQENPVAKELTEWKAFQLRQNQFYLITTAKVNCTALEELFTDLKQNEESVKQLILSSLYEQSIEVISKLEDKSKCPVCDEAFDGDLLQHVTAKHNSLAALNKKKTEFDAKKSLVEKQFEVILRKIAAIEAESSAVVLLAFQSFFDDLKTIASTLPTLNATLKKQLKDLATLSISNDEAIAKIDTIISKEVASKTLVADKIAALSKDEKTKNLAQDYTNLSNIIDNFKSHSINKEKVTYLKNITDNLQTFFNSLTSYIQTEIQNTFTVISADVVDYFNVLENSNPDIKNPALKLITGKDKAVELEIEFASEKITPAFKFLSESQVNSFGLAFFLAAVKRFNKDFKFFILDDVVNSFDSFKRPRVAKLIATKFSDFQVLMITHDQIFFDTVQRKFPEWQRYKFTSWDYSTGPKFKPSKNYLEEIQAHIDEDNPITAGQTLGKYLEWTFGILCQNMETPIPYRVENIYTLSDYYNPLAKRFRDKIKLPNKQHKLFELLDDFETGTIFRNYCVHWKNEATQFTSEEIEAIFKKWVEIEEIIFCTSCKSFAHYKNISNTNYVRCDCGAANLLEEKYYSPKK</sequence>
<dbReference type="EMBL" id="JAMZEL010000011">
    <property type="protein sequence ID" value="MCP1385211.1"/>
    <property type="molecule type" value="Genomic_DNA"/>
</dbReference>
<dbReference type="SUPFAM" id="SSF52540">
    <property type="entry name" value="P-loop containing nucleoside triphosphate hydrolases"/>
    <property type="match status" value="1"/>
</dbReference>
<proteinExistence type="predicted"/>
<dbReference type="Gene3D" id="3.40.50.300">
    <property type="entry name" value="P-loop containing nucleotide triphosphate hydrolases"/>
    <property type="match status" value="2"/>
</dbReference>
<name>A0ABT1FU13_9BACT</name>
<dbReference type="Proteomes" id="UP001204772">
    <property type="component" value="Unassembled WGS sequence"/>
</dbReference>
<keyword evidence="2" id="KW-1185">Reference proteome</keyword>